<protein>
    <submittedName>
        <fullName evidence="1">Uncharacterized protein</fullName>
    </submittedName>
</protein>
<evidence type="ECO:0000313" key="1">
    <source>
        <dbReference type="EMBL" id="GBM67392.1"/>
    </source>
</evidence>
<evidence type="ECO:0000313" key="2">
    <source>
        <dbReference type="Proteomes" id="UP000499080"/>
    </source>
</evidence>
<proteinExistence type="predicted"/>
<dbReference type="AlphaFoldDB" id="A0A4Y2HQ45"/>
<reference evidence="1 2" key="1">
    <citation type="journal article" date="2019" name="Sci. Rep.">
        <title>Orb-weaving spider Araneus ventricosus genome elucidates the spidroin gene catalogue.</title>
        <authorList>
            <person name="Kono N."/>
            <person name="Nakamura H."/>
            <person name="Ohtoshi R."/>
            <person name="Moran D.A.P."/>
            <person name="Shinohara A."/>
            <person name="Yoshida Y."/>
            <person name="Fujiwara M."/>
            <person name="Mori M."/>
            <person name="Tomita M."/>
            <person name="Arakawa K."/>
        </authorList>
    </citation>
    <scope>NUCLEOTIDE SEQUENCE [LARGE SCALE GENOMIC DNA]</scope>
</reference>
<comment type="caution">
    <text evidence="1">The sequence shown here is derived from an EMBL/GenBank/DDBJ whole genome shotgun (WGS) entry which is preliminary data.</text>
</comment>
<organism evidence="1 2">
    <name type="scientific">Araneus ventricosus</name>
    <name type="common">Orbweaver spider</name>
    <name type="synonym">Epeira ventricosa</name>
    <dbReference type="NCBI Taxonomy" id="182803"/>
    <lineage>
        <taxon>Eukaryota</taxon>
        <taxon>Metazoa</taxon>
        <taxon>Ecdysozoa</taxon>
        <taxon>Arthropoda</taxon>
        <taxon>Chelicerata</taxon>
        <taxon>Arachnida</taxon>
        <taxon>Araneae</taxon>
        <taxon>Araneomorphae</taxon>
        <taxon>Entelegynae</taxon>
        <taxon>Araneoidea</taxon>
        <taxon>Araneidae</taxon>
        <taxon>Araneus</taxon>
    </lineage>
</organism>
<accession>A0A4Y2HQ45</accession>
<name>A0A4Y2HQ45_ARAVE</name>
<gene>
    <name evidence="1" type="ORF">AVEN_233577_1</name>
</gene>
<dbReference type="EMBL" id="BGPR01002081">
    <property type="protein sequence ID" value="GBM67392.1"/>
    <property type="molecule type" value="Genomic_DNA"/>
</dbReference>
<keyword evidence="2" id="KW-1185">Reference proteome</keyword>
<sequence>MCVRAWCLMNQSRVKRPSDSMARKFGDGVSYNSEYQGADSDSDKEAADMGCTHQQMKLLALHTSRKIVHNVAHSSTTTDEK</sequence>
<dbReference type="Proteomes" id="UP000499080">
    <property type="component" value="Unassembled WGS sequence"/>
</dbReference>